<proteinExistence type="predicted"/>
<reference evidence="2 3" key="1">
    <citation type="journal article" date="2006" name="Science">
        <title>The genome of black cottonwood, Populus trichocarpa (Torr. &amp; Gray).</title>
        <authorList>
            <person name="Tuskan G.A."/>
            <person name="Difazio S."/>
            <person name="Jansson S."/>
            <person name="Bohlmann J."/>
            <person name="Grigoriev I."/>
            <person name="Hellsten U."/>
            <person name="Putnam N."/>
            <person name="Ralph S."/>
            <person name="Rombauts S."/>
            <person name="Salamov A."/>
            <person name="Schein J."/>
            <person name="Sterck L."/>
            <person name="Aerts A."/>
            <person name="Bhalerao R.R."/>
            <person name="Bhalerao R.P."/>
            <person name="Blaudez D."/>
            <person name="Boerjan W."/>
            <person name="Brun A."/>
            <person name="Brunner A."/>
            <person name="Busov V."/>
            <person name="Campbell M."/>
            <person name="Carlson J."/>
            <person name="Chalot M."/>
            <person name="Chapman J."/>
            <person name="Chen G.L."/>
            <person name="Cooper D."/>
            <person name="Coutinho P.M."/>
            <person name="Couturier J."/>
            <person name="Covert S."/>
            <person name="Cronk Q."/>
            <person name="Cunningham R."/>
            <person name="Davis J."/>
            <person name="Degroeve S."/>
            <person name="Dejardin A."/>
            <person name="Depamphilis C."/>
            <person name="Detter J."/>
            <person name="Dirks B."/>
            <person name="Dubchak I."/>
            <person name="Duplessis S."/>
            <person name="Ehlting J."/>
            <person name="Ellis B."/>
            <person name="Gendler K."/>
            <person name="Goodstein D."/>
            <person name="Gribskov M."/>
            <person name="Grimwood J."/>
            <person name="Groover A."/>
            <person name="Gunter L."/>
            <person name="Hamberger B."/>
            <person name="Heinze B."/>
            <person name="Helariutta Y."/>
            <person name="Henrissat B."/>
            <person name="Holligan D."/>
            <person name="Holt R."/>
            <person name="Huang W."/>
            <person name="Islam-Faridi N."/>
            <person name="Jones S."/>
            <person name="Jones-Rhoades M."/>
            <person name="Jorgensen R."/>
            <person name="Joshi C."/>
            <person name="Kangasjarvi J."/>
            <person name="Karlsson J."/>
            <person name="Kelleher C."/>
            <person name="Kirkpatrick R."/>
            <person name="Kirst M."/>
            <person name="Kohler A."/>
            <person name="Kalluri U."/>
            <person name="Larimer F."/>
            <person name="Leebens-Mack J."/>
            <person name="Leple J.C."/>
            <person name="Locascio P."/>
            <person name="Lou Y."/>
            <person name="Lucas S."/>
            <person name="Martin F."/>
            <person name="Montanini B."/>
            <person name="Napoli C."/>
            <person name="Nelson D.R."/>
            <person name="Nelson C."/>
            <person name="Nieminen K."/>
            <person name="Nilsson O."/>
            <person name="Pereda V."/>
            <person name="Peter G."/>
            <person name="Philippe R."/>
            <person name="Pilate G."/>
            <person name="Poliakov A."/>
            <person name="Razumovskaya J."/>
            <person name="Richardson P."/>
            <person name="Rinaldi C."/>
            <person name="Ritland K."/>
            <person name="Rouze P."/>
            <person name="Ryaboy D."/>
            <person name="Schmutz J."/>
            <person name="Schrader J."/>
            <person name="Segerman B."/>
            <person name="Shin H."/>
            <person name="Siddiqui A."/>
            <person name="Sterky F."/>
            <person name="Terry A."/>
            <person name="Tsai C.J."/>
            <person name="Uberbacher E."/>
            <person name="Unneberg P."/>
            <person name="Vahala J."/>
            <person name="Wall K."/>
            <person name="Wessler S."/>
            <person name="Yang G."/>
            <person name="Yin T."/>
            <person name="Douglas C."/>
            <person name="Marra M."/>
            <person name="Sandberg G."/>
            <person name="Van de Peer Y."/>
            <person name="Rokhsar D."/>
        </authorList>
    </citation>
    <scope>NUCLEOTIDE SEQUENCE [LARGE SCALE GENOMIC DNA]</scope>
    <source>
        <strain evidence="3">cv. Nisqually</strain>
    </source>
</reference>
<evidence type="ECO:0000256" key="1">
    <source>
        <dbReference type="SAM" id="Phobius"/>
    </source>
</evidence>
<evidence type="ECO:0000313" key="3">
    <source>
        <dbReference type="Proteomes" id="UP000006729"/>
    </source>
</evidence>
<keyword evidence="1" id="KW-1133">Transmembrane helix</keyword>
<dbReference type="EMBL" id="CM009290">
    <property type="protein sequence ID" value="PNT58886.1"/>
    <property type="molecule type" value="Genomic_DNA"/>
</dbReference>
<dbReference type="Proteomes" id="UP000006729">
    <property type="component" value="Chromosome 1"/>
</dbReference>
<evidence type="ECO:0000313" key="2">
    <source>
        <dbReference type="EMBL" id="PNT58886.1"/>
    </source>
</evidence>
<gene>
    <name evidence="2" type="ORF">POPTR_001G377300</name>
</gene>
<keyword evidence="1" id="KW-0472">Membrane</keyword>
<keyword evidence="3" id="KW-1185">Reference proteome</keyword>
<feature type="transmembrane region" description="Helical" evidence="1">
    <location>
        <begin position="38"/>
        <end position="59"/>
    </location>
</feature>
<sequence>MFTPTQEPRNNTVRAPFRSVIIVAKQLPGTGLAIAPSLYEMVVVKQVLMALICFAIIILRKPTVVSFCFLQQNC</sequence>
<dbReference type="AlphaFoldDB" id="A0A2K2CA32"/>
<protein>
    <submittedName>
        <fullName evidence="2">Uncharacterized protein</fullName>
    </submittedName>
</protein>
<organism evidence="2 3">
    <name type="scientific">Populus trichocarpa</name>
    <name type="common">Western balsam poplar</name>
    <name type="synonym">Populus balsamifera subsp. trichocarpa</name>
    <dbReference type="NCBI Taxonomy" id="3694"/>
    <lineage>
        <taxon>Eukaryota</taxon>
        <taxon>Viridiplantae</taxon>
        <taxon>Streptophyta</taxon>
        <taxon>Embryophyta</taxon>
        <taxon>Tracheophyta</taxon>
        <taxon>Spermatophyta</taxon>
        <taxon>Magnoliopsida</taxon>
        <taxon>eudicotyledons</taxon>
        <taxon>Gunneridae</taxon>
        <taxon>Pentapetalae</taxon>
        <taxon>rosids</taxon>
        <taxon>fabids</taxon>
        <taxon>Malpighiales</taxon>
        <taxon>Salicaceae</taxon>
        <taxon>Saliceae</taxon>
        <taxon>Populus</taxon>
    </lineage>
</organism>
<name>A0A2K2CA32_POPTR</name>
<accession>A0A2K2CA32</accession>
<dbReference type="InParanoid" id="A0A2K2CA32"/>
<keyword evidence="1" id="KW-0812">Transmembrane</keyword>